<dbReference type="Proteomes" id="UP000228503">
    <property type="component" value="Unassembled WGS sequence"/>
</dbReference>
<keyword evidence="2" id="KW-0732">Signal</keyword>
<feature type="signal peptide" evidence="2">
    <location>
        <begin position="1"/>
        <end position="27"/>
    </location>
</feature>
<evidence type="ECO:0000313" key="3">
    <source>
        <dbReference type="EMBL" id="PIZ63987.1"/>
    </source>
</evidence>
<comment type="caution">
    <text evidence="3">The sequence shown here is derived from an EMBL/GenBank/DDBJ whole genome shotgun (WGS) entry which is preliminary data.</text>
</comment>
<organism evidence="3 4">
    <name type="scientific">Candidatus Roizmanbacteria bacterium CG_4_10_14_0_2_um_filter_39_13</name>
    <dbReference type="NCBI Taxonomy" id="1974825"/>
    <lineage>
        <taxon>Bacteria</taxon>
        <taxon>Candidatus Roizmaniibacteriota</taxon>
    </lineage>
</organism>
<evidence type="ECO:0000256" key="1">
    <source>
        <dbReference type="SAM" id="Phobius"/>
    </source>
</evidence>
<feature type="chain" id="PRO_5014999517" description="DUF916 domain-containing protein" evidence="2">
    <location>
        <begin position="28"/>
        <end position="311"/>
    </location>
</feature>
<reference evidence="4" key="1">
    <citation type="submission" date="2017-09" db="EMBL/GenBank/DDBJ databases">
        <title>Depth-based differentiation of microbial function through sediment-hosted aquifers and enrichment of novel symbionts in the deep terrestrial subsurface.</title>
        <authorList>
            <person name="Probst A.J."/>
            <person name="Ladd B."/>
            <person name="Jarett J.K."/>
            <person name="Geller-Mcgrath D.E."/>
            <person name="Sieber C.M.K."/>
            <person name="Emerson J.B."/>
            <person name="Anantharaman K."/>
            <person name="Thomas B.C."/>
            <person name="Malmstrom R."/>
            <person name="Stieglmeier M."/>
            <person name="Klingl A."/>
            <person name="Woyke T."/>
            <person name="Ryan C.M."/>
            <person name="Banfield J.F."/>
        </authorList>
    </citation>
    <scope>NUCLEOTIDE SEQUENCE [LARGE SCALE GENOMIC DNA]</scope>
</reference>
<accession>A0A2M7U1M0</accession>
<dbReference type="InterPro" id="IPR013783">
    <property type="entry name" value="Ig-like_fold"/>
</dbReference>
<evidence type="ECO:0000313" key="4">
    <source>
        <dbReference type="Proteomes" id="UP000228503"/>
    </source>
</evidence>
<keyword evidence="1" id="KW-0472">Membrane</keyword>
<name>A0A2M7U1M0_9BACT</name>
<keyword evidence="1" id="KW-0812">Transmembrane</keyword>
<feature type="transmembrane region" description="Helical" evidence="1">
    <location>
        <begin position="275"/>
        <end position="294"/>
    </location>
</feature>
<dbReference type="EMBL" id="PFOB01000006">
    <property type="protein sequence ID" value="PIZ63987.1"/>
    <property type="molecule type" value="Genomic_DNA"/>
</dbReference>
<evidence type="ECO:0000256" key="2">
    <source>
        <dbReference type="SAM" id="SignalP"/>
    </source>
</evidence>
<dbReference type="AlphaFoldDB" id="A0A2M7U1M0"/>
<dbReference type="Gene3D" id="2.60.40.10">
    <property type="entry name" value="Immunoglobulins"/>
    <property type="match status" value="1"/>
</dbReference>
<sequence>MKKIIINTVFFALLGVFLLGQVAAANAQEPRNILSISPFIFNLRLSPGETYERTMTVQNILNVPLPIKLSVEDFLVQDEDGGYNFTKNDSSSVISWITLDETDFILEPKEKQEIRITIQIPTKIPFGGYQGIIFVQPILPNQEQYSTLLNAKVGALVLANIGSQAYQIHPARILTFDMPFVLFSKENIPLTFRVQNNSLYHFSAKPLLSFDPLFGEIQSYPLLEQFLFPGKVRRWTESMNLEDLRPGVYLTKLQISVGNGVQISSQKYMVYVPKWLGISLGAIIMMVILVITIMKKPKQITKFLRILVRGR</sequence>
<proteinExistence type="predicted"/>
<protein>
    <recommendedName>
        <fullName evidence="5">DUF916 domain-containing protein</fullName>
    </recommendedName>
</protein>
<evidence type="ECO:0008006" key="5">
    <source>
        <dbReference type="Google" id="ProtNLM"/>
    </source>
</evidence>
<keyword evidence="1" id="KW-1133">Transmembrane helix</keyword>
<gene>
    <name evidence="3" type="ORF">COY16_00505</name>
</gene>